<evidence type="ECO:0000313" key="1">
    <source>
        <dbReference type="EMBL" id="RWX55250.1"/>
    </source>
</evidence>
<dbReference type="Proteomes" id="UP000287563">
    <property type="component" value="Unassembled WGS sequence"/>
</dbReference>
<comment type="caution">
    <text evidence="1">The sequence shown here is derived from an EMBL/GenBank/DDBJ whole genome shotgun (WGS) entry which is preliminary data.</text>
</comment>
<keyword evidence="2" id="KW-1185">Reference proteome</keyword>
<dbReference type="EMBL" id="RJLM01000004">
    <property type="protein sequence ID" value="RWX55250.1"/>
    <property type="molecule type" value="Genomic_DNA"/>
</dbReference>
<name>A0A444JQ72_9GAMM</name>
<reference evidence="1 2" key="1">
    <citation type="submission" date="2018-11" db="EMBL/GenBank/DDBJ databases">
        <title>Photobacterium sp. BEI247 sp. nov., a marine bacterium isolated from Yongle Blue Hole in the South China Sea.</title>
        <authorList>
            <person name="Wang X."/>
        </authorList>
    </citation>
    <scope>NUCLEOTIDE SEQUENCE [LARGE SCALE GENOMIC DNA]</scope>
    <source>
        <strain evidence="2">BEI247</strain>
    </source>
</reference>
<protein>
    <submittedName>
        <fullName evidence="1">Uncharacterized protein</fullName>
    </submittedName>
</protein>
<gene>
    <name evidence="1" type="ORF">EDI28_11835</name>
</gene>
<proteinExistence type="predicted"/>
<sequence>MKARKNALRRWFIPAWEIKHSLCRKALNRAIIEFPFSVLFTYSYTKVFTYWFGIEFGEIVTLFHLRQRMMRDHVDAFP</sequence>
<evidence type="ECO:0000313" key="2">
    <source>
        <dbReference type="Proteomes" id="UP000287563"/>
    </source>
</evidence>
<organism evidence="1 2">
    <name type="scientific">Photobacterium chitinilyticum</name>
    <dbReference type="NCBI Taxonomy" id="2485123"/>
    <lineage>
        <taxon>Bacteria</taxon>
        <taxon>Pseudomonadati</taxon>
        <taxon>Pseudomonadota</taxon>
        <taxon>Gammaproteobacteria</taxon>
        <taxon>Vibrionales</taxon>
        <taxon>Vibrionaceae</taxon>
        <taxon>Photobacterium</taxon>
    </lineage>
</organism>
<dbReference type="AlphaFoldDB" id="A0A444JQ72"/>
<accession>A0A444JQ72</accession>